<proteinExistence type="predicted"/>
<gene>
    <name evidence="1" type="ORF">Q6294_33495</name>
</gene>
<protein>
    <submittedName>
        <fullName evidence="1">Uncharacterized protein</fullName>
    </submittedName>
</protein>
<organism evidence="1 2">
    <name type="scientific">Klebsiella pneumoniae</name>
    <dbReference type="NCBI Taxonomy" id="573"/>
    <lineage>
        <taxon>Bacteria</taxon>
        <taxon>Pseudomonadati</taxon>
        <taxon>Pseudomonadota</taxon>
        <taxon>Gammaproteobacteria</taxon>
        <taxon>Enterobacterales</taxon>
        <taxon>Enterobacteriaceae</taxon>
        <taxon>Klebsiella/Raoultella group</taxon>
        <taxon>Klebsiella</taxon>
        <taxon>Klebsiella pneumoniae complex</taxon>
    </lineage>
</organism>
<dbReference type="AlphaFoldDB" id="A0AAW8AN74"/>
<feature type="non-terminal residue" evidence="1">
    <location>
        <position position="1"/>
    </location>
</feature>
<sequence>STRPYPYTEEPVDGLTIEDIDGDGRILTMRVPDPHGGYKQHPADPRLMVAREPGEFGGEYYRLIPEGFIKQHDGLTFKV</sequence>
<reference evidence="1" key="1">
    <citation type="submission" date="2023-07" db="EMBL/GenBank/DDBJ databases">
        <authorList>
            <person name="Peng Z."/>
        </authorList>
    </citation>
    <scope>NUCLEOTIDE SEQUENCE</scope>
    <source>
        <strain evidence="1">KP219</strain>
    </source>
</reference>
<feature type="non-terminal residue" evidence="1">
    <location>
        <position position="79"/>
    </location>
</feature>
<dbReference type="EMBL" id="JAUUIA010001323">
    <property type="protein sequence ID" value="MDP0971850.1"/>
    <property type="molecule type" value="Genomic_DNA"/>
</dbReference>
<evidence type="ECO:0000313" key="1">
    <source>
        <dbReference type="EMBL" id="MDP0971850.1"/>
    </source>
</evidence>
<comment type="caution">
    <text evidence="1">The sequence shown here is derived from an EMBL/GenBank/DDBJ whole genome shotgun (WGS) entry which is preliminary data.</text>
</comment>
<dbReference type="Proteomes" id="UP001244490">
    <property type="component" value="Unassembled WGS sequence"/>
</dbReference>
<evidence type="ECO:0000313" key="2">
    <source>
        <dbReference type="Proteomes" id="UP001244490"/>
    </source>
</evidence>
<accession>A0AAW8AN74</accession>
<name>A0AAW8AN74_KLEPN</name>
<dbReference type="RefSeq" id="WP_305202822.1">
    <property type="nucleotide sequence ID" value="NZ_JAUUIA010001323.1"/>
</dbReference>